<comment type="caution">
    <text evidence="2">The sequence shown here is derived from an EMBL/GenBank/DDBJ whole genome shotgun (WGS) entry which is preliminary data.</text>
</comment>
<protein>
    <submittedName>
        <fullName evidence="2">Prepilin-type N-terminal cleavage/methylation domain-containing protein</fullName>
    </submittedName>
</protein>
<dbReference type="Proteomes" id="UP000772812">
    <property type="component" value="Unassembled WGS sequence"/>
</dbReference>
<feature type="transmembrane region" description="Helical" evidence="1">
    <location>
        <begin position="6"/>
        <end position="29"/>
    </location>
</feature>
<dbReference type="SUPFAM" id="SSF54523">
    <property type="entry name" value="Pili subunits"/>
    <property type="match status" value="1"/>
</dbReference>
<dbReference type="Pfam" id="PF07963">
    <property type="entry name" value="N_methyl"/>
    <property type="match status" value="1"/>
</dbReference>
<dbReference type="InterPro" id="IPR045584">
    <property type="entry name" value="Pilin-like"/>
</dbReference>
<name>A0ABS1GHL2_9AQUI</name>
<dbReference type="EMBL" id="JAACYA010000001">
    <property type="protein sequence ID" value="MBK3332431.1"/>
    <property type="molecule type" value="Genomic_DNA"/>
</dbReference>
<accession>A0ABS1GHL2</accession>
<keyword evidence="1" id="KW-0472">Membrane</keyword>
<proteinExistence type="predicted"/>
<organism evidence="2 3">
    <name type="scientific">Persephonella atlantica</name>
    <dbReference type="NCBI Taxonomy" id="2699429"/>
    <lineage>
        <taxon>Bacteria</taxon>
        <taxon>Pseudomonadati</taxon>
        <taxon>Aquificota</taxon>
        <taxon>Aquificia</taxon>
        <taxon>Aquificales</taxon>
        <taxon>Hydrogenothermaceae</taxon>
        <taxon>Persephonella</taxon>
    </lineage>
</organism>
<keyword evidence="1" id="KW-1133">Transmembrane helix</keyword>
<sequence length="308" mass="33765">MRKNGFSILELLITLVIVSLIMSAAYYTYTEIFRGMKEESESVELQMEKVIGTELIRLDAEHLGYGVGYDSTDKIVEWNGSELTIRSTLNNTRQETFGWVLCADGTMVADERKDPTNNNIVYISTITGTYSSVVNDGSCPLAGVHVGFPFVTEATACSVGGTNTCNTIKYRLSGSNLPAHCNPNTKNLLRVVNNDAGDPLISCVADFKVSFELDTDKDGQIDCVTTSSSCSLPTSNSELSKQVKRVNLYILMQEGGLNKNYTYPGSNPTIDGITLNLPANYLHYRWKVIKISVKPMGLFGGVEFTLGK</sequence>
<evidence type="ECO:0000313" key="3">
    <source>
        <dbReference type="Proteomes" id="UP000772812"/>
    </source>
</evidence>
<gene>
    <name evidence="2" type="ORF">GWK41_05070</name>
</gene>
<keyword evidence="1" id="KW-0812">Transmembrane</keyword>
<dbReference type="NCBIfam" id="TIGR02532">
    <property type="entry name" value="IV_pilin_GFxxxE"/>
    <property type="match status" value="1"/>
</dbReference>
<reference evidence="2 3" key="1">
    <citation type="journal article" date="2021" name="Syst. Appl. Microbiol.">
        <title>Persephonella atlantica sp. nov.: How to adapt to physico-chemical gradients in high temperature hydrothermal habitats.</title>
        <authorList>
            <person name="Francois D.X."/>
            <person name="Godfroy A."/>
            <person name="Mathien C."/>
            <person name="Aube J."/>
            <person name="Cathalot C."/>
            <person name="Lesongeur F."/>
            <person name="L'Haridon S."/>
            <person name="Philippon X."/>
            <person name="Roussel E.G."/>
        </authorList>
    </citation>
    <scope>NUCLEOTIDE SEQUENCE [LARGE SCALE GENOMIC DNA]</scope>
    <source>
        <strain evidence="2 3">MO1340</strain>
    </source>
</reference>
<keyword evidence="3" id="KW-1185">Reference proteome</keyword>
<evidence type="ECO:0000313" key="2">
    <source>
        <dbReference type="EMBL" id="MBK3332431.1"/>
    </source>
</evidence>
<dbReference type="RefSeq" id="WP_200673799.1">
    <property type="nucleotide sequence ID" value="NZ_JAACYA010000001.1"/>
</dbReference>
<dbReference type="InterPro" id="IPR012902">
    <property type="entry name" value="N_methyl_site"/>
</dbReference>
<evidence type="ECO:0000256" key="1">
    <source>
        <dbReference type="SAM" id="Phobius"/>
    </source>
</evidence>